<dbReference type="Proteomes" id="UP000500890">
    <property type="component" value="Chromosome"/>
</dbReference>
<dbReference type="Pfam" id="PF13529">
    <property type="entry name" value="Peptidase_C39_2"/>
    <property type="match status" value="1"/>
</dbReference>
<dbReference type="RefSeq" id="WP_166007908.1">
    <property type="nucleotide sequence ID" value="NZ_CP049886.1"/>
</dbReference>
<feature type="domain" description="GW" evidence="3">
    <location>
        <begin position="493"/>
        <end position="562"/>
    </location>
</feature>
<keyword evidence="1 2" id="KW-0732">Signal</keyword>
<feature type="domain" description="GW" evidence="3">
    <location>
        <begin position="266"/>
        <end position="332"/>
    </location>
</feature>
<feature type="domain" description="GW" evidence="3">
    <location>
        <begin position="417"/>
        <end position="486"/>
    </location>
</feature>
<evidence type="ECO:0000313" key="5">
    <source>
        <dbReference type="EMBL" id="QIL46520.1"/>
    </source>
</evidence>
<dbReference type="AlphaFoldDB" id="A0A6G8ANH2"/>
<feature type="domain" description="GW" evidence="3">
    <location>
        <begin position="340"/>
        <end position="409"/>
    </location>
</feature>
<dbReference type="EMBL" id="CP049886">
    <property type="protein sequence ID" value="QIL46520.1"/>
    <property type="molecule type" value="Genomic_DNA"/>
</dbReference>
<reference evidence="5 6" key="1">
    <citation type="submission" date="2020-03" db="EMBL/GenBank/DDBJ databases">
        <title>Vagococcus sp. nov., isolated from beetles.</title>
        <authorList>
            <person name="Hyun D.-W."/>
            <person name="Bae J.-W."/>
        </authorList>
    </citation>
    <scope>NUCLEOTIDE SEQUENCE [LARGE SCALE GENOMIC DNA]</scope>
    <source>
        <strain evidence="5 6">HDW17A</strain>
    </source>
</reference>
<feature type="domain" description="GW" evidence="3">
    <location>
        <begin position="113"/>
        <end position="178"/>
    </location>
</feature>
<dbReference type="Gene3D" id="3.90.70.10">
    <property type="entry name" value="Cysteine proteinases"/>
    <property type="match status" value="1"/>
</dbReference>
<name>A0A6G8ANH2_9ENTE</name>
<dbReference type="PANTHER" id="PTHR37806:SF1">
    <property type="entry name" value="PEPTIDASE C39-LIKE DOMAIN-CONTAINING PROTEIN"/>
    <property type="match status" value="1"/>
</dbReference>
<dbReference type="InterPro" id="IPR039564">
    <property type="entry name" value="Peptidase_C39-like"/>
</dbReference>
<evidence type="ECO:0000259" key="4">
    <source>
        <dbReference type="Pfam" id="PF13529"/>
    </source>
</evidence>
<dbReference type="KEGG" id="vah:G7081_05255"/>
<dbReference type="InterPro" id="IPR025987">
    <property type="entry name" value="GW_dom"/>
</dbReference>
<dbReference type="PANTHER" id="PTHR37806">
    <property type="entry name" value="LMO0724 PROTEIN"/>
    <property type="match status" value="1"/>
</dbReference>
<evidence type="ECO:0000256" key="1">
    <source>
        <dbReference type="ARBA" id="ARBA00022729"/>
    </source>
</evidence>
<keyword evidence="6" id="KW-1185">Reference proteome</keyword>
<organism evidence="5 6">
    <name type="scientific">Vagococcus coleopterorum</name>
    <dbReference type="NCBI Taxonomy" id="2714946"/>
    <lineage>
        <taxon>Bacteria</taxon>
        <taxon>Bacillati</taxon>
        <taxon>Bacillota</taxon>
        <taxon>Bacilli</taxon>
        <taxon>Lactobacillales</taxon>
        <taxon>Enterococcaceae</taxon>
        <taxon>Vagococcus</taxon>
    </lineage>
</organism>
<feature type="chain" id="PRO_5039407508" description="Peptidase C39-like domain-containing protein" evidence="2">
    <location>
        <begin position="20"/>
        <end position="726"/>
    </location>
</feature>
<gene>
    <name evidence="5" type="ORF">G7081_05255</name>
</gene>
<feature type="signal peptide" evidence="2">
    <location>
        <begin position="1"/>
        <end position="19"/>
    </location>
</feature>
<evidence type="ECO:0000256" key="2">
    <source>
        <dbReference type="SAM" id="SignalP"/>
    </source>
</evidence>
<evidence type="ECO:0008006" key="7">
    <source>
        <dbReference type="Google" id="ProtNLM"/>
    </source>
</evidence>
<proteinExistence type="predicted"/>
<evidence type="ECO:0000259" key="3">
    <source>
        <dbReference type="Pfam" id="PF13457"/>
    </source>
</evidence>
<dbReference type="SUPFAM" id="SSF82057">
    <property type="entry name" value="Prokaryotic SH3-related domain"/>
    <property type="match status" value="5"/>
</dbReference>
<accession>A0A6G8ANH2</accession>
<feature type="domain" description="GW" evidence="3">
    <location>
        <begin position="189"/>
        <end position="255"/>
    </location>
</feature>
<sequence length="726" mass="82592">MKNMIKICVVMMFINPLMASIVIADTIDETVEKVGVTQSFDNESSESMLETKDDNSNEIGLTSFANDSEQLASSESITEDSLIEEIPTESLPVKDEQISEQLDMVEDYQEIDLRAVLKNGSVSAWSLPYGYEGYINLGLAKDNMVVGSQRIIKRQATTSNGIYYEVKEGLWIHKNAFKSMDEEMYQDINIKATLKNGNMSAFSLPYNYYGYRNLGVAKDNMAVGSQRIIKRQATTSNGIYYEVKEGLWIHKNAFKSMDEEMYQDINIKATLKNGNMSAFSLPYNYYGYRNLGVAKDNMAVGSQRIIKRQATTSNGIYYEVKEGLWIHKNAFKSMDKESYQTVNIKTTLKNGNMSAFSLPYNYYGYRNLGVAKDNMAVGSQRIIKRQATTSNGIYYEVKEGLWIHKNAFKSMDKESYQTVNIKTTLKNGNMSAFSLPYNYYGYRNLGVAKDNMAVGSQRIIKRQATTSNGIYYEVKEGLWIHKNAFKSMDKESYKQVNFKAKLKNGNMSAFSLPYNYYGYRSLGLSKNNLKVGNTYAIKRQATTSNGVYYEAQKGVWVHKNAFEMTEKILDLPVIWQLPEMPSGCEATAVTMLINYATGKNYNKVMLTKQLSFNSGNPNVGYVGNPFLDTGYAFPPAFRRLVNNYVGSYIDLSRSSFNTLKVYINNEKPVVVWLTMHGFPFHAVTLTGYDANNVFFNDPWTNEKNKKMANSQFLNLWRTQSYRALSY</sequence>
<feature type="domain" description="Peptidase C39-like" evidence="4">
    <location>
        <begin position="569"/>
        <end position="699"/>
    </location>
</feature>
<evidence type="ECO:0000313" key="6">
    <source>
        <dbReference type="Proteomes" id="UP000500890"/>
    </source>
</evidence>
<dbReference type="InterPro" id="IPR038200">
    <property type="entry name" value="GW_dom_sf"/>
</dbReference>
<dbReference type="Pfam" id="PF13457">
    <property type="entry name" value="GW"/>
    <property type="match status" value="6"/>
</dbReference>
<dbReference type="Gene3D" id="2.30.30.170">
    <property type="match status" value="1"/>
</dbReference>
<protein>
    <recommendedName>
        <fullName evidence="7">Peptidase C39-like domain-containing protein</fullName>
    </recommendedName>
</protein>